<organism evidence="1 2">
    <name type="scientific">Coemansia brasiliensis</name>
    <dbReference type="NCBI Taxonomy" id="2650707"/>
    <lineage>
        <taxon>Eukaryota</taxon>
        <taxon>Fungi</taxon>
        <taxon>Fungi incertae sedis</taxon>
        <taxon>Zoopagomycota</taxon>
        <taxon>Kickxellomycotina</taxon>
        <taxon>Kickxellomycetes</taxon>
        <taxon>Kickxellales</taxon>
        <taxon>Kickxellaceae</taxon>
        <taxon>Coemansia</taxon>
    </lineage>
</organism>
<gene>
    <name evidence="1" type="ORF">IWW36_002868</name>
</gene>
<proteinExistence type="predicted"/>
<dbReference type="Proteomes" id="UP001139887">
    <property type="component" value="Unassembled WGS sequence"/>
</dbReference>
<dbReference type="AlphaFoldDB" id="A0A9W8I6I1"/>
<sequence>MCHPLPVDILRRVLGIVIDTHPNHIIRGNKQKFLLLHVCQLWRYTAIPLVYKTAYIRITNSASSNASEPYRTKSNIDFVQSQGMWQLVKRLNVTVLANESVAQLVDVLVSKLAKAQLTSELGGIKRVELNMDVKWPQHGDRSDSETKRAAAAMETAAFTIASMMPHVSHLEFNTYSTDVDDICKFGQNLISQFATSLNALKSDLSVPLQNTLPIHLAHLHLSAKTDAIHILYAINPHMLKTLRLLNLPLSFSWSLFAKHPNQTSICFDNLCELALLFAGSGESEWSLRLPKPAAEKYKLRFPKLRRLHVDRLPSTFGLLFAAEFPEYLASLHVEGMMKSIGLLEQLKVKQIGLVRVEQQDADAQSITPDCYNAINHVFGSNILLHRSLLSISHIAPAIEPYNVSWMQLQQLKIAGRYEISTIGHLLKQTPRLKHLHMDDIVLGSNHDASNLHTKLSPGSPLISLNCQLEQLSVDTNQRLNKSKLMDAVLNLVAQLPMLKRESLPLLAVSRLWRSVATPLVHSWAIVECVEDYITEEDSETEDDMPDELWLTNFTFFDLYVNPVNVRKVHFYHEAPIPAYDFLAYTTKLVCSYSRHLCNVNSFEFSFLPASGLELNELGPVKETLVYNLSTQLVNTMPNLTRIETVIRYVHREDKTMLEYFTNIIRKTAHQLKTCRVFFPLQLHDVKFSDNLENMGLILHPDNYKGVPAMDTSTVKCLFFDNMSENFPWHLFQNPLTPGFIIFNSIRCLYLRCDMQPGASDNSWSKMSYSDLAKFPRFRFPNLKSLNLELCYDSYLYILRDWKATHLVNLHLTGSISHIKRFPYKQLQSVDHITLFISQADLKDQEAFYNITNHIFTAIDTYDIYLNMLKIEFDLDPSRINWPNITAICLPDDVELSTAIAITEKLPKLKRLEIGRLAFNKCPKDIENLDSPSWRQLVSTPINTKLLKLDIFQSFSEEKVGFSAAIALYLIICIKSLQRVFVSESVQEQMAGKMAVLEAEYPHIRNIKIYSGVI</sequence>
<accession>A0A9W8I6I1</accession>
<name>A0A9W8I6I1_9FUNG</name>
<evidence type="ECO:0000313" key="2">
    <source>
        <dbReference type="Proteomes" id="UP001139887"/>
    </source>
</evidence>
<comment type="caution">
    <text evidence="1">The sequence shown here is derived from an EMBL/GenBank/DDBJ whole genome shotgun (WGS) entry which is preliminary data.</text>
</comment>
<keyword evidence="2" id="KW-1185">Reference proteome</keyword>
<dbReference type="OrthoDB" id="5513006at2759"/>
<reference evidence="1" key="1">
    <citation type="submission" date="2022-07" db="EMBL/GenBank/DDBJ databases">
        <title>Phylogenomic reconstructions and comparative analyses of Kickxellomycotina fungi.</title>
        <authorList>
            <person name="Reynolds N.K."/>
            <person name="Stajich J.E."/>
            <person name="Barry K."/>
            <person name="Grigoriev I.V."/>
            <person name="Crous P."/>
            <person name="Smith M.E."/>
        </authorList>
    </citation>
    <scope>NUCLEOTIDE SEQUENCE</scope>
    <source>
        <strain evidence="1">NRRL 1566</strain>
    </source>
</reference>
<evidence type="ECO:0000313" key="1">
    <source>
        <dbReference type="EMBL" id="KAJ2849128.1"/>
    </source>
</evidence>
<protein>
    <submittedName>
        <fullName evidence="1">Uncharacterized protein</fullName>
    </submittedName>
</protein>
<dbReference type="EMBL" id="JANBUW010000104">
    <property type="protein sequence ID" value="KAJ2849128.1"/>
    <property type="molecule type" value="Genomic_DNA"/>
</dbReference>